<dbReference type="AlphaFoldDB" id="A0A2M4DJ45"/>
<dbReference type="EMBL" id="GGFL01013371">
    <property type="protein sequence ID" value="MBW77549.1"/>
    <property type="molecule type" value="Transcribed_RNA"/>
</dbReference>
<evidence type="ECO:0000313" key="2">
    <source>
        <dbReference type="EMBL" id="MBW77549.1"/>
    </source>
</evidence>
<evidence type="ECO:0000256" key="1">
    <source>
        <dbReference type="SAM" id="SignalP"/>
    </source>
</evidence>
<feature type="chain" id="PRO_5014720964" evidence="1">
    <location>
        <begin position="30"/>
        <end position="87"/>
    </location>
</feature>
<keyword evidence="1" id="KW-0732">Signal</keyword>
<organism evidence="2">
    <name type="scientific">Anopheles darlingi</name>
    <name type="common">Mosquito</name>
    <dbReference type="NCBI Taxonomy" id="43151"/>
    <lineage>
        <taxon>Eukaryota</taxon>
        <taxon>Metazoa</taxon>
        <taxon>Ecdysozoa</taxon>
        <taxon>Arthropoda</taxon>
        <taxon>Hexapoda</taxon>
        <taxon>Insecta</taxon>
        <taxon>Pterygota</taxon>
        <taxon>Neoptera</taxon>
        <taxon>Endopterygota</taxon>
        <taxon>Diptera</taxon>
        <taxon>Nematocera</taxon>
        <taxon>Culicoidea</taxon>
        <taxon>Culicidae</taxon>
        <taxon>Anophelinae</taxon>
        <taxon>Anopheles</taxon>
    </lineage>
</organism>
<proteinExistence type="predicted"/>
<accession>A0A2M4DJ45</accession>
<protein>
    <submittedName>
        <fullName evidence="2">Putative secreted protein</fullName>
    </submittedName>
</protein>
<sequence length="87" mass="9467">MKLFSSSFRKMFSLKLLMLSSTVPPPVMASGAPPVCWRELVSSGTMSSSLLASGMAVDITPFLRLLNRQFEREAAPFPPPLLVGEPL</sequence>
<name>A0A2M4DJ45_ANODA</name>
<feature type="signal peptide" evidence="1">
    <location>
        <begin position="1"/>
        <end position="29"/>
    </location>
</feature>
<reference evidence="2" key="1">
    <citation type="submission" date="2018-01" db="EMBL/GenBank/DDBJ databases">
        <title>An insight into the sialome of Amazonian anophelines.</title>
        <authorList>
            <person name="Ribeiro J.M."/>
            <person name="Scarpassa V."/>
            <person name="Calvo E."/>
        </authorList>
    </citation>
    <scope>NUCLEOTIDE SEQUENCE</scope>
</reference>